<feature type="transmembrane region" description="Helical" evidence="8">
    <location>
        <begin position="239"/>
        <end position="262"/>
    </location>
</feature>
<dbReference type="Gene3D" id="3.40.50.300">
    <property type="entry name" value="P-loop containing nucleotide triphosphate hydrolases"/>
    <property type="match status" value="2"/>
</dbReference>
<evidence type="ECO:0000256" key="2">
    <source>
        <dbReference type="ARBA" id="ARBA00022692"/>
    </source>
</evidence>
<gene>
    <name evidence="10" type="ORF">CUNI_LOCUS10406</name>
</gene>
<feature type="transmembrane region" description="Helical" evidence="8">
    <location>
        <begin position="268"/>
        <end position="287"/>
    </location>
</feature>
<feature type="transmembrane region" description="Helical" evidence="8">
    <location>
        <begin position="1148"/>
        <end position="1171"/>
    </location>
</feature>
<feature type="transmembrane region" description="Helical" evidence="8">
    <location>
        <begin position="1001"/>
        <end position="1028"/>
    </location>
</feature>
<organism evidence="10 11">
    <name type="scientific">Candidula unifasciata</name>
    <dbReference type="NCBI Taxonomy" id="100452"/>
    <lineage>
        <taxon>Eukaryota</taxon>
        <taxon>Metazoa</taxon>
        <taxon>Spiralia</taxon>
        <taxon>Lophotrochozoa</taxon>
        <taxon>Mollusca</taxon>
        <taxon>Gastropoda</taxon>
        <taxon>Heterobranchia</taxon>
        <taxon>Euthyneura</taxon>
        <taxon>Panpulmonata</taxon>
        <taxon>Eupulmonata</taxon>
        <taxon>Stylommatophora</taxon>
        <taxon>Helicina</taxon>
        <taxon>Helicoidea</taxon>
        <taxon>Geomitridae</taxon>
        <taxon>Candidula</taxon>
    </lineage>
</organism>
<dbReference type="InterPro" id="IPR026082">
    <property type="entry name" value="ABCA"/>
</dbReference>
<dbReference type="GO" id="GO:0005524">
    <property type="term" value="F:ATP binding"/>
    <property type="evidence" value="ECO:0007669"/>
    <property type="project" value="UniProtKB-KW"/>
</dbReference>
<keyword evidence="6 8" id="KW-0472">Membrane</keyword>
<feature type="non-terminal residue" evidence="10">
    <location>
        <position position="1427"/>
    </location>
</feature>
<dbReference type="InterPro" id="IPR027417">
    <property type="entry name" value="P-loop_NTPase"/>
</dbReference>
<feature type="transmembrane region" description="Helical" evidence="8">
    <location>
        <begin position="1192"/>
        <end position="1212"/>
    </location>
</feature>
<feature type="transmembrane region" description="Helical" evidence="8">
    <location>
        <begin position="1048"/>
        <end position="1075"/>
    </location>
</feature>
<evidence type="ECO:0000256" key="1">
    <source>
        <dbReference type="ARBA" id="ARBA00004141"/>
    </source>
</evidence>
<keyword evidence="4" id="KW-0067">ATP-binding</keyword>
<evidence type="ECO:0000256" key="4">
    <source>
        <dbReference type="ARBA" id="ARBA00022840"/>
    </source>
</evidence>
<comment type="subcellular location">
    <subcellularLocation>
        <location evidence="1">Membrane</location>
        <topology evidence="1">Multi-pass membrane protein</topology>
    </subcellularLocation>
</comment>
<protein>
    <recommendedName>
        <fullName evidence="9">ABC transporter domain-containing protein</fullName>
    </recommendedName>
</protein>
<accession>A0A8S3Z9I7</accession>
<dbReference type="GO" id="GO:0016020">
    <property type="term" value="C:membrane"/>
    <property type="evidence" value="ECO:0007669"/>
    <property type="project" value="UniProtKB-SubCell"/>
</dbReference>
<reference evidence="10" key="1">
    <citation type="submission" date="2021-04" db="EMBL/GenBank/DDBJ databases">
        <authorList>
            <consortium name="Molecular Ecology Group"/>
        </authorList>
    </citation>
    <scope>NUCLEOTIDE SEQUENCE</scope>
</reference>
<dbReference type="InterPro" id="IPR017871">
    <property type="entry name" value="ABC_transporter-like_CS"/>
</dbReference>
<keyword evidence="11" id="KW-1185">Reference proteome</keyword>
<evidence type="ECO:0000256" key="7">
    <source>
        <dbReference type="SAM" id="MobiDB-lite"/>
    </source>
</evidence>
<sequence>MASFGQQLMALVQRNILLKKRNKSQIFQELLIPVYYVGSLALLNLAMKPETHPARKFPKHSLNDDVFASPFSGYRTLLVVPDSPQVGLFAGCSDDDNKYGASHMCSGNKQLFSGFVQLQVAIENVLMENLSISSGIRSRKISVQMMDRGEYSPDVTRIQIVTAITLIVSFAFIPTYLAVNIVEEKEKKIKDGMMMMGLRNSVFWLSWGIVYMMLITVASTIMVAIFSLSNFFLRSSVHFLFLCMILFGNSLISFAFMITPFFNKASTAGSVMISALLVLSLIYAVISQTKDTISNDSRLSVSTLLLLCLLSPVAFAMFIDQALYIDILKNGFDFNKGLTYGKFPLYASIVMMIVDAYLYAILTIYFDNVLPGKYRVGKHPLYFLQSSYWCPKQADMKSSQLLSPKQSQSKFISVEPVGRGMEDKVAMRILSLTKSFKQKGIILRALDNFCLDIYEGQITCLLGHNGAGKTTLINMLTGVIAPTSGSAHILGLDITRTGDLEQIRKKCGICPQHNILCDDLSCKEHLELFANIKGVPSHLINTTVQQALADVDLNSQSETFAKNLSGGQKRRLSVAIALIGDPKLLFLDEPSSSLDPLSRRHLWSLLKRIKEGKVVLLTTHFMDEADILADRKAFIRGGRLCCCGSSLFLKNKFGVGYHLTMVVEPNCNVGTVTCLLRSVIPNVKLTRSHGKEISYTVPLQDVSKFSVLFNNLDRVAESLGIVSYGVYMTTLEEVFFKLEGDESVDNEKKSSEAINPGFLANGHNVDADKPPSVSEANSLGENSEAIDPDLPANGHIVDADKSSSILDVNLFGKSTVHGRDLTRQRFWTLLKIRFKLKVRSILLVLISAIMPLSFVILGLNLIKMKEKPPVRISDPTFFNPFMYARGAGLPGPLPPSFLVFDAVNNNGSQAVISNWKRHYAVDTYLAGTKNTSDVAPHLIGIQIDRVIGQNLTDFTVLYNDSAALSIPVVINMVTQNILNSSNINVQINGSSLPWPSVMGQFLIVSMVTAILVAVCIILIVPTFTYDIVKERQFKLRSQLHISGVTFNVYWGTIYICDLLTLFMPVIGIIIAFFAIQMQGFNSVGALGALVLVVFTNVPLLFLLALTLSFLFDKAETCAVCMPVLLLLPTLIPYTLVPVVDAVHSDAAVVFHYVFCVILPPYIVFGGLYFISRVYLNAFNESRTVNKSEYFDFGNHVMICIIMPIIHMFWMYWLLRILDVKKAGGHMKACPCFFDWTDTSRIANPDVIDGEDEDITAERHRVEQLQEGGSEAPVAYVSQLRKVFLKRMKKKKMRNPGKVSTTIAVRNLSLGVDQGEVLGLLGPNGAGKSTVLNMMTAQVSPTCGKVVIDGNNICYDMSAVLDSLGYCPQDDPLWELITLEEHVECFADIKGIHPSELNKVVDYVVEKLKLEEHRKKPTILLSGGTKRK</sequence>
<dbReference type="InterPro" id="IPR013525">
    <property type="entry name" value="ABC2_TM"/>
</dbReference>
<dbReference type="PANTHER" id="PTHR19229">
    <property type="entry name" value="ATP-BINDING CASSETTE TRANSPORTER SUBFAMILY A ABCA"/>
    <property type="match status" value="1"/>
</dbReference>
<feature type="transmembrane region" description="Helical" evidence="8">
    <location>
        <begin position="1118"/>
        <end position="1136"/>
    </location>
</feature>
<feature type="region of interest" description="Disordered" evidence="7">
    <location>
        <begin position="753"/>
        <end position="789"/>
    </location>
</feature>
<keyword evidence="2 8" id="KW-0812">Transmembrane</keyword>
<feature type="transmembrane region" description="Helical" evidence="8">
    <location>
        <begin position="1087"/>
        <end position="1111"/>
    </location>
</feature>
<feature type="transmembrane region" description="Helical" evidence="8">
    <location>
        <begin position="160"/>
        <end position="182"/>
    </location>
</feature>
<dbReference type="CDD" id="cd03263">
    <property type="entry name" value="ABC_subfamily_A"/>
    <property type="match status" value="1"/>
</dbReference>
<dbReference type="InterPro" id="IPR003439">
    <property type="entry name" value="ABC_transporter-like_ATP-bd"/>
</dbReference>
<evidence type="ECO:0000259" key="9">
    <source>
        <dbReference type="PROSITE" id="PS50893"/>
    </source>
</evidence>
<keyword evidence="3" id="KW-0547">Nucleotide-binding</keyword>
<evidence type="ECO:0000256" key="6">
    <source>
        <dbReference type="ARBA" id="ARBA00023136"/>
    </source>
</evidence>
<dbReference type="GO" id="GO:0016887">
    <property type="term" value="F:ATP hydrolysis activity"/>
    <property type="evidence" value="ECO:0007669"/>
    <property type="project" value="InterPro"/>
</dbReference>
<dbReference type="PANTHER" id="PTHR19229:SF274">
    <property type="entry name" value="ABC-TYPE ORGANIC ANION TRANSPORTER ABCA8"/>
    <property type="match status" value="1"/>
</dbReference>
<keyword evidence="5 8" id="KW-1133">Transmembrane helix</keyword>
<feature type="transmembrane region" description="Helical" evidence="8">
    <location>
        <begin position="202"/>
        <end position="227"/>
    </location>
</feature>
<dbReference type="Proteomes" id="UP000678393">
    <property type="component" value="Unassembled WGS sequence"/>
</dbReference>
<feature type="transmembrane region" description="Helical" evidence="8">
    <location>
        <begin position="841"/>
        <end position="862"/>
    </location>
</feature>
<dbReference type="GO" id="GO:0005319">
    <property type="term" value="F:lipid transporter activity"/>
    <property type="evidence" value="ECO:0007669"/>
    <property type="project" value="TreeGrafter"/>
</dbReference>
<feature type="domain" description="ABC transporter" evidence="9">
    <location>
        <begin position="427"/>
        <end position="662"/>
    </location>
</feature>
<dbReference type="Pfam" id="PF12698">
    <property type="entry name" value="ABC2_membrane_3"/>
    <property type="match status" value="2"/>
</dbReference>
<feature type="transmembrane region" description="Helical" evidence="8">
    <location>
        <begin position="299"/>
        <end position="325"/>
    </location>
</feature>
<dbReference type="EMBL" id="CAJHNH020001890">
    <property type="protein sequence ID" value="CAG5124848.1"/>
    <property type="molecule type" value="Genomic_DNA"/>
</dbReference>
<proteinExistence type="predicted"/>
<dbReference type="FunFam" id="3.40.50.300:FF:000436">
    <property type="entry name" value="ATP binding cassette subfamily A member 9"/>
    <property type="match status" value="1"/>
</dbReference>
<dbReference type="PROSITE" id="PS00211">
    <property type="entry name" value="ABC_TRANSPORTER_1"/>
    <property type="match status" value="1"/>
</dbReference>
<evidence type="ECO:0000256" key="8">
    <source>
        <dbReference type="SAM" id="Phobius"/>
    </source>
</evidence>
<dbReference type="PROSITE" id="PS50893">
    <property type="entry name" value="ABC_TRANSPORTER_2"/>
    <property type="match status" value="1"/>
</dbReference>
<dbReference type="InterPro" id="IPR003593">
    <property type="entry name" value="AAA+_ATPase"/>
</dbReference>
<name>A0A8S3Z9I7_9EUPU</name>
<dbReference type="Pfam" id="PF00005">
    <property type="entry name" value="ABC_tran"/>
    <property type="match status" value="2"/>
</dbReference>
<dbReference type="SUPFAM" id="SSF52540">
    <property type="entry name" value="P-loop containing nucleoside triphosphate hydrolases"/>
    <property type="match status" value="2"/>
</dbReference>
<evidence type="ECO:0000256" key="3">
    <source>
        <dbReference type="ARBA" id="ARBA00022741"/>
    </source>
</evidence>
<dbReference type="SMART" id="SM00382">
    <property type="entry name" value="AAA"/>
    <property type="match status" value="2"/>
</dbReference>
<comment type="caution">
    <text evidence="10">The sequence shown here is derived from an EMBL/GenBank/DDBJ whole genome shotgun (WGS) entry which is preliminary data.</text>
</comment>
<evidence type="ECO:0000313" key="11">
    <source>
        <dbReference type="Proteomes" id="UP000678393"/>
    </source>
</evidence>
<dbReference type="OrthoDB" id="8061355at2759"/>
<feature type="transmembrane region" description="Helical" evidence="8">
    <location>
        <begin position="345"/>
        <end position="366"/>
    </location>
</feature>
<dbReference type="GO" id="GO:0140359">
    <property type="term" value="F:ABC-type transporter activity"/>
    <property type="evidence" value="ECO:0007669"/>
    <property type="project" value="InterPro"/>
</dbReference>
<evidence type="ECO:0000256" key="5">
    <source>
        <dbReference type="ARBA" id="ARBA00022989"/>
    </source>
</evidence>
<evidence type="ECO:0000313" key="10">
    <source>
        <dbReference type="EMBL" id="CAG5124848.1"/>
    </source>
</evidence>